<feature type="compositionally biased region" description="Basic and acidic residues" evidence="1">
    <location>
        <begin position="29"/>
        <end position="42"/>
    </location>
</feature>
<protein>
    <submittedName>
        <fullName evidence="3">Uncharacterized protein</fullName>
    </submittedName>
</protein>
<sequence length="74" mass="7951">MAQQGRHSGGRAARANPESGDELFGACPIKDRSPHERSEMRDGISPGIAALTRLRANRYVLMPITLPASPDTHG</sequence>
<reference evidence="3 4" key="1">
    <citation type="submission" date="2017-08" db="EMBL/GenBank/DDBJ databases">
        <authorList>
            <person name="de Groot N.N."/>
        </authorList>
    </citation>
    <scope>NUCLEOTIDE SEQUENCE [LARGE SCALE GENOMIC DNA]</scope>
    <source>
        <strain evidence="3 4">JA575</strain>
    </source>
</reference>
<dbReference type="EMBL" id="QRDT01000050">
    <property type="protein sequence ID" value="RED21379.1"/>
    <property type="molecule type" value="Genomic_DNA"/>
</dbReference>
<proteinExistence type="predicted"/>
<reference evidence="2 5" key="2">
    <citation type="submission" date="2018-07" db="EMBL/GenBank/DDBJ databases">
        <title>Genomic Encyclopedia of Archaeal and Bacterial Type Strains, Phase II (KMG-II): from individual species to whole genera.</title>
        <authorList>
            <person name="Goeker M."/>
        </authorList>
    </citation>
    <scope>NUCLEOTIDE SEQUENCE [LARGE SCALE GENOMIC DNA]</scope>
    <source>
        <strain evidence="2 5">JA575</strain>
    </source>
</reference>
<dbReference type="EMBL" id="UFQQ01000050">
    <property type="protein sequence ID" value="SSW93716.1"/>
    <property type="molecule type" value="Genomic_DNA"/>
</dbReference>
<evidence type="ECO:0000313" key="5">
    <source>
        <dbReference type="Proteomes" id="UP000256343"/>
    </source>
</evidence>
<feature type="region of interest" description="Disordered" evidence="1">
    <location>
        <begin position="1"/>
        <end position="44"/>
    </location>
</feature>
<evidence type="ECO:0000313" key="3">
    <source>
        <dbReference type="EMBL" id="SSW93716.1"/>
    </source>
</evidence>
<dbReference type="Proteomes" id="UP000252631">
    <property type="component" value="Unassembled WGS sequence"/>
</dbReference>
<gene>
    <name evidence="2" type="ORF">BJ125_1505</name>
    <name evidence="3" type="ORF">SAMN05892882_1505</name>
</gene>
<dbReference type="AlphaFoldDB" id="A0A336JZ64"/>
<accession>A0A336JZ64</accession>
<organism evidence="3 4">
    <name type="scientific">Rhodopseudomonas pentothenatexigens</name>
    <dbReference type="NCBI Taxonomy" id="999699"/>
    <lineage>
        <taxon>Bacteria</taxon>
        <taxon>Pseudomonadati</taxon>
        <taxon>Pseudomonadota</taxon>
        <taxon>Alphaproteobacteria</taxon>
        <taxon>Hyphomicrobiales</taxon>
        <taxon>Nitrobacteraceae</taxon>
        <taxon>Rhodopseudomonas</taxon>
    </lineage>
</organism>
<name>A0A336JZ64_9BRAD</name>
<evidence type="ECO:0000313" key="4">
    <source>
        <dbReference type="Proteomes" id="UP000252631"/>
    </source>
</evidence>
<evidence type="ECO:0000313" key="2">
    <source>
        <dbReference type="EMBL" id="RED21379.1"/>
    </source>
</evidence>
<evidence type="ECO:0000256" key="1">
    <source>
        <dbReference type="SAM" id="MobiDB-lite"/>
    </source>
</evidence>
<dbReference type="Proteomes" id="UP000256343">
    <property type="component" value="Unassembled WGS sequence"/>
</dbReference>
<keyword evidence="5" id="KW-1185">Reference proteome</keyword>